<dbReference type="SUPFAM" id="SSF52467">
    <property type="entry name" value="DHS-like NAD/FAD-binding domain"/>
    <property type="match status" value="1"/>
</dbReference>
<dbReference type="InterPro" id="IPR029061">
    <property type="entry name" value="THDP-binding"/>
</dbReference>
<dbReference type="SUPFAM" id="SSF52518">
    <property type="entry name" value="Thiamin diphosphate-binding fold (THDP-binding)"/>
    <property type="match status" value="2"/>
</dbReference>
<dbReference type="RefSeq" id="WP_390273629.1">
    <property type="nucleotide sequence ID" value="NZ_JBHRSA010000047.1"/>
</dbReference>
<name>A0ABV7CYK5_9BACI</name>
<sequence>MQEMAEGKQKGLDLFASILKQEDVSVVFHTNKKSFEPIASFSQVSLIHEQAAVHAADGYSRSTGKAGVAMIMSEYGLTNAVTSMGTAQLDSVPLVIFVQHPSNDIEYQLGVEEITKGVTKHNLSAHSMEELMTAAGKAFHIAVSDRPGVVVVDYPECILQDMVEPFDTHARHHKIRPTKEVSMHKIDAIVEAMNEAEQPILLVGGGTVISGAGKELHTFLEETGMPYASTLMGLGALEVDHPLHLGMVGMHGTFAANRAVHQADLLICLGVRFSDRITGRIKGFSPHSKKIQIDIDPAEVNKRVIVDYPVIGDVKHVLKKINERVLSAADPEWRESVKSWSKKSAQFHEPKHNLIGPDFIIRTLNQHANQDALIATDVGQHQMWTAHHYCFKRPRRFLTSGGFGTMGYGLPAAIGGAVSSPHQQVVCVSGDGSIQMNIQELMTAVRYQLDIKIAIMKNGYLGMVRQWQQLFYKRNYSHVKISSPDYAILAESYGAVGLRAETQEQAEAIIAQAFRTQGPVVMEFTIEEEENVYPIVPPGGNNTDALDDGRR</sequence>
<evidence type="ECO:0000256" key="6">
    <source>
        <dbReference type="ARBA" id="ARBA00022679"/>
    </source>
</evidence>
<evidence type="ECO:0000256" key="4">
    <source>
        <dbReference type="ARBA" id="ARBA00013145"/>
    </source>
</evidence>
<evidence type="ECO:0000256" key="12">
    <source>
        <dbReference type="RuleBase" id="RU003591"/>
    </source>
</evidence>
<comment type="cofactor">
    <cofactor evidence="12">
        <name>thiamine diphosphate</name>
        <dbReference type="ChEBI" id="CHEBI:58937"/>
    </cofactor>
    <text evidence="12">Binds 1 thiamine pyrophosphate per subunit.</text>
</comment>
<evidence type="ECO:0000259" key="13">
    <source>
        <dbReference type="Pfam" id="PF00205"/>
    </source>
</evidence>
<evidence type="ECO:0000256" key="1">
    <source>
        <dbReference type="ARBA" id="ARBA00004974"/>
    </source>
</evidence>
<evidence type="ECO:0000256" key="3">
    <source>
        <dbReference type="ARBA" id="ARBA00007812"/>
    </source>
</evidence>
<evidence type="ECO:0000256" key="10">
    <source>
        <dbReference type="ARBA" id="ARBA00023304"/>
    </source>
</evidence>
<dbReference type="InterPro" id="IPR012846">
    <property type="entry name" value="Acetolactate_synth_lsu"/>
</dbReference>
<dbReference type="PANTHER" id="PTHR18968">
    <property type="entry name" value="THIAMINE PYROPHOSPHATE ENZYMES"/>
    <property type="match status" value="1"/>
</dbReference>
<dbReference type="InterPro" id="IPR029035">
    <property type="entry name" value="DHS-like_NAD/FAD-binding_dom"/>
</dbReference>
<comment type="similarity">
    <text evidence="3 12">Belongs to the TPP enzyme family.</text>
</comment>
<dbReference type="Pfam" id="PF02776">
    <property type="entry name" value="TPP_enzyme_N"/>
    <property type="match status" value="1"/>
</dbReference>
<gene>
    <name evidence="16" type="primary">ilvB</name>
    <name evidence="16" type="ORF">ACFOGI_13605</name>
</gene>
<comment type="caution">
    <text evidence="16">The sequence shown here is derived from an EMBL/GenBank/DDBJ whole genome shotgun (WGS) entry which is preliminary data.</text>
</comment>
<keyword evidence="5 12" id="KW-0028">Amino-acid biosynthesis</keyword>
<dbReference type="GO" id="GO:0003984">
    <property type="term" value="F:acetolactate synthase activity"/>
    <property type="evidence" value="ECO:0007669"/>
    <property type="project" value="UniProtKB-EC"/>
</dbReference>
<dbReference type="InterPro" id="IPR012000">
    <property type="entry name" value="Thiamin_PyroP_enz_cen_dom"/>
</dbReference>
<dbReference type="Gene3D" id="3.40.50.970">
    <property type="match status" value="2"/>
</dbReference>
<evidence type="ECO:0000259" key="15">
    <source>
        <dbReference type="Pfam" id="PF02776"/>
    </source>
</evidence>
<protein>
    <recommendedName>
        <fullName evidence="4 12">Acetolactate synthase</fullName>
        <ecNumber evidence="4 12">2.2.1.6</ecNumber>
    </recommendedName>
</protein>
<dbReference type="Proteomes" id="UP001595279">
    <property type="component" value="Unassembled WGS sequence"/>
</dbReference>
<keyword evidence="8 12" id="KW-0460">Magnesium</keyword>
<dbReference type="InterPro" id="IPR011766">
    <property type="entry name" value="TPP_enzyme_TPP-bd"/>
</dbReference>
<evidence type="ECO:0000313" key="16">
    <source>
        <dbReference type="EMBL" id="MFC3041279.1"/>
    </source>
</evidence>
<accession>A0ABV7CYK5</accession>
<comment type="catalytic activity">
    <reaction evidence="11 12">
        <text>2 pyruvate + H(+) = (2S)-2-acetolactate + CO2</text>
        <dbReference type="Rhea" id="RHEA:25249"/>
        <dbReference type="ChEBI" id="CHEBI:15361"/>
        <dbReference type="ChEBI" id="CHEBI:15378"/>
        <dbReference type="ChEBI" id="CHEBI:16526"/>
        <dbReference type="ChEBI" id="CHEBI:58476"/>
        <dbReference type="EC" id="2.2.1.6"/>
    </reaction>
</comment>
<keyword evidence="6 12" id="KW-0808">Transferase</keyword>
<dbReference type="Gene3D" id="3.40.50.1220">
    <property type="entry name" value="TPP-binding domain"/>
    <property type="match status" value="1"/>
</dbReference>
<evidence type="ECO:0000259" key="14">
    <source>
        <dbReference type="Pfam" id="PF02775"/>
    </source>
</evidence>
<dbReference type="InterPro" id="IPR039368">
    <property type="entry name" value="AHAS_TPP"/>
</dbReference>
<evidence type="ECO:0000256" key="8">
    <source>
        <dbReference type="ARBA" id="ARBA00022842"/>
    </source>
</evidence>
<dbReference type="Pfam" id="PF02775">
    <property type="entry name" value="TPP_enzyme_C"/>
    <property type="match status" value="1"/>
</dbReference>
<evidence type="ECO:0000313" key="17">
    <source>
        <dbReference type="Proteomes" id="UP001595279"/>
    </source>
</evidence>
<keyword evidence="10 12" id="KW-0100">Branched-chain amino acid biosynthesis</keyword>
<evidence type="ECO:0000256" key="11">
    <source>
        <dbReference type="ARBA" id="ARBA00048670"/>
    </source>
</evidence>
<reference evidence="17" key="1">
    <citation type="journal article" date="2019" name="Int. J. Syst. Evol. Microbiol.">
        <title>The Global Catalogue of Microorganisms (GCM) 10K type strain sequencing project: providing services to taxonomists for standard genome sequencing and annotation.</title>
        <authorList>
            <consortium name="The Broad Institute Genomics Platform"/>
            <consortium name="The Broad Institute Genome Sequencing Center for Infectious Disease"/>
            <person name="Wu L."/>
            <person name="Ma J."/>
        </authorList>
    </citation>
    <scope>NUCLEOTIDE SEQUENCE [LARGE SCALE GENOMIC DNA]</scope>
    <source>
        <strain evidence="17">KCTC 13128</strain>
    </source>
</reference>
<dbReference type="InterPro" id="IPR045229">
    <property type="entry name" value="TPP_enz"/>
</dbReference>
<feature type="domain" description="Thiamine pyrophosphate enzyme N-terminal TPP-binding" evidence="15">
    <location>
        <begin position="10"/>
        <end position="112"/>
    </location>
</feature>
<dbReference type="EMBL" id="JBHRSA010000047">
    <property type="protein sequence ID" value="MFC3041279.1"/>
    <property type="molecule type" value="Genomic_DNA"/>
</dbReference>
<dbReference type="Pfam" id="PF00205">
    <property type="entry name" value="TPP_enzyme_M"/>
    <property type="match status" value="1"/>
</dbReference>
<dbReference type="CDD" id="cd07035">
    <property type="entry name" value="TPP_PYR_POX_like"/>
    <property type="match status" value="1"/>
</dbReference>
<dbReference type="EC" id="2.2.1.6" evidence="4 12"/>
<comment type="pathway">
    <text evidence="1 12">Amino-acid biosynthesis; L-isoleucine biosynthesis; L-isoleucine from 2-oxobutanoate: step 1/4.</text>
</comment>
<keyword evidence="7 12" id="KW-0479">Metal-binding</keyword>
<comment type="cofactor">
    <cofactor evidence="12">
        <name>Mg(2+)</name>
        <dbReference type="ChEBI" id="CHEBI:18420"/>
    </cofactor>
    <text evidence="12">Binds 1 Mg(2+) ion per subunit.</text>
</comment>
<dbReference type="CDD" id="cd02015">
    <property type="entry name" value="TPP_AHAS"/>
    <property type="match status" value="1"/>
</dbReference>
<feature type="domain" description="Thiamine pyrophosphate enzyme TPP-binding" evidence="14">
    <location>
        <begin position="377"/>
        <end position="523"/>
    </location>
</feature>
<evidence type="ECO:0000256" key="2">
    <source>
        <dbReference type="ARBA" id="ARBA00005025"/>
    </source>
</evidence>
<dbReference type="PROSITE" id="PS00187">
    <property type="entry name" value="TPP_ENZYMES"/>
    <property type="match status" value="1"/>
</dbReference>
<keyword evidence="17" id="KW-1185">Reference proteome</keyword>
<evidence type="ECO:0000256" key="7">
    <source>
        <dbReference type="ARBA" id="ARBA00022723"/>
    </source>
</evidence>
<feature type="domain" description="Thiamine pyrophosphate enzyme central" evidence="13">
    <location>
        <begin position="186"/>
        <end position="320"/>
    </location>
</feature>
<evidence type="ECO:0000256" key="5">
    <source>
        <dbReference type="ARBA" id="ARBA00022605"/>
    </source>
</evidence>
<organism evidence="16 17">
    <name type="scientific">Virgibacillus xinjiangensis</name>
    <dbReference type="NCBI Taxonomy" id="393090"/>
    <lineage>
        <taxon>Bacteria</taxon>
        <taxon>Bacillati</taxon>
        <taxon>Bacillota</taxon>
        <taxon>Bacilli</taxon>
        <taxon>Bacillales</taxon>
        <taxon>Bacillaceae</taxon>
        <taxon>Virgibacillus</taxon>
    </lineage>
</organism>
<dbReference type="InterPro" id="IPR000399">
    <property type="entry name" value="TPP-bd_CS"/>
</dbReference>
<dbReference type="NCBIfam" id="TIGR00118">
    <property type="entry name" value="acolac_lg"/>
    <property type="match status" value="1"/>
</dbReference>
<keyword evidence="9 12" id="KW-0786">Thiamine pyrophosphate</keyword>
<dbReference type="InterPro" id="IPR012001">
    <property type="entry name" value="Thiamin_PyroP_enz_TPP-bd_dom"/>
</dbReference>
<evidence type="ECO:0000256" key="9">
    <source>
        <dbReference type="ARBA" id="ARBA00023052"/>
    </source>
</evidence>
<proteinExistence type="inferred from homology"/>
<comment type="pathway">
    <text evidence="2 12">Amino-acid biosynthesis; L-valine biosynthesis; L-valine from pyruvate: step 1/4.</text>
</comment>
<dbReference type="PANTHER" id="PTHR18968:SF13">
    <property type="entry name" value="ACETOLACTATE SYNTHASE CATALYTIC SUBUNIT, MITOCHONDRIAL"/>
    <property type="match status" value="1"/>
</dbReference>